<dbReference type="SUPFAM" id="SSF53850">
    <property type="entry name" value="Periplasmic binding protein-like II"/>
    <property type="match status" value="1"/>
</dbReference>
<dbReference type="GO" id="GO:0030288">
    <property type="term" value="C:outer membrane-bounded periplasmic space"/>
    <property type="evidence" value="ECO:0007669"/>
    <property type="project" value="UniProtKB-ARBA"/>
</dbReference>
<dbReference type="Proteomes" id="UP000199377">
    <property type="component" value="Unassembled WGS sequence"/>
</dbReference>
<organism evidence="5 6">
    <name type="scientific">Albimonas pacifica</name>
    <dbReference type="NCBI Taxonomy" id="1114924"/>
    <lineage>
        <taxon>Bacteria</taxon>
        <taxon>Pseudomonadati</taxon>
        <taxon>Pseudomonadota</taxon>
        <taxon>Alphaproteobacteria</taxon>
        <taxon>Rhodobacterales</taxon>
        <taxon>Paracoccaceae</taxon>
        <taxon>Albimonas</taxon>
    </lineage>
</organism>
<dbReference type="PANTHER" id="PTHR30290:SF38">
    <property type="entry name" value="D,D-DIPEPTIDE-BINDING PERIPLASMIC PROTEIN DDPA-RELATED"/>
    <property type="match status" value="1"/>
</dbReference>
<dbReference type="Gene3D" id="3.40.190.10">
    <property type="entry name" value="Periplasmic binding protein-like II"/>
    <property type="match status" value="1"/>
</dbReference>
<dbReference type="PIRSF" id="PIRSF002741">
    <property type="entry name" value="MppA"/>
    <property type="match status" value="1"/>
</dbReference>
<dbReference type="InterPro" id="IPR030678">
    <property type="entry name" value="Peptide/Ni-bd"/>
</dbReference>
<evidence type="ECO:0000313" key="5">
    <source>
        <dbReference type="EMBL" id="SFH98918.1"/>
    </source>
</evidence>
<comment type="similarity">
    <text evidence="2">Belongs to the bacterial solute-binding protein 5 family.</text>
</comment>
<dbReference type="STRING" id="1114924.SAMN05216258_103408"/>
<dbReference type="RefSeq" id="WP_092859178.1">
    <property type="nucleotide sequence ID" value="NZ_FOQH01000003.1"/>
</dbReference>
<dbReference type="AlphaFoldDB" id="A0A1I3EJ45"/>
<evidence type="ECO:0000313" key="6">
    <source>
        <dbReference type="Proteomes" id="UP000199377"/>
    </source>
</evidence>
<dbReference type="OrthoDB" id="9803988at2"/>
<dbReference type="GO" id="GO:1904680">
    <property type="term" value="F:peptide transmembrane transporter activity"/>
    <property type="evidence" value="ECO:0007669"/>
    <property type="project" value="TreeGrafter"/>
</dbReference>
<feature type="domain" description="Solute-binding protein family 5" evidence="4">
    <location>
        <begin position="83"/>
        <end position="431"/>
    </location>
</feature>
<dbReference type="EMBL" id="FOQH01000003">
    <property type="protein sequence ID" value="SFH98918.1"/>
    <property type="molecule type" value="Genomic_DNA"/>
</dbReference>
<dbReference type="InterPro" id="IPR039424">
    <property type="entry name" value="SBP_5"/>
</dbReference>
<evidence type="ECO:0000256" key="1">
    <source>
        <dbReference type="ARBA" id="ARBA00004418"/>
    </source>
</evidence>
<evidence type="ECO:0000256" key="3">
    <source>
        <dbReference type="ARBA" id="ARBA00022729"/>
    </source>
</evidence>
<name>A0A1I3EJ45_9RHOB</name>
<keyword evidence="6" id="KW-1185">Reference proteome</keyword>
<protein>
    <submittedName>
        <fullName evidence="5">Peptide/nickel transport system permease protein/peptide/nickel transport system substrate-binding protein</fullName>
    </submittedName>
</protein>
<keyword evidence="3" id="KW-0732">Signal</keyword>
<dbReference type="Gene3D" id="3.10.105.10">
    <property type="entry name" value="Dipeptide-binding Protein, Domain 3"/>
    <property type="match status" value="1"/>
</dbReference>
<dbReference type="PANTHER" id="PTHR30290">
    <property type="entry name" value="PERIPLASMIC BINDING COMPONENT OF ABC TRANSPORTER"/>
    <property type="match status" value="1"/>
</dbReference>
<gene>
    <name evidence="5" type="ORF">SAMN05216258_103408</name>
</gene>
<dbReference type="GO" id="GO:0015833">
    <property type="term" value="P:peptide transport"/>
    <property type="evidence" value="ECO:0007669"/>
    <property type="project" value="TreeGrafter"/>
</dbReference>
<reference evidence="5 6" key="1">
    <citation type="submission" date="2016-10" db="EMBL/GenBank/DDBJ databases">
        <authorList>
            <person name="de Groot N.N."/>
        </authorList>
    </citation>
    <scope>NUCLEOTIDE SEQUENCE [LARGE SCALE GENOMIC DNA]</scope>
    <source>
        <strain evidence="5 6">CGMCC 1.11030</strain>
    </source>
</reference>
<sequence>MKLDGKSLEIHRRHLLAGGLAAGALAAAPGLRGARAQGGTLLRVAANTNPSTLDPVTGRSGGDHQFLYPLYDTLIRWKPETMEPIPGLAKEWSYPDDTTLVLELREGLTFHDGTALDAAAVKAHLDRARSAETSNIKVDLSSVEEVEATGPTTVTLKLTAPDRSLPLILTDRAGMVVSPTAVEANGGSVDRNPVGAGAFRYVEWQDMQIVAYARFDDFWEEGLPRVDRLNMAIIPEVTTGVRSVIAGQNDVVVTVPAVQKVLLDRAPDVTVHAEPSLYLHMIYMDFSKPPFDDIRVRRAMNLAIDREAFVKAAMGGLGEPATTLYPKAYWAHDDGLEDILAYDPDRARALIKETGVEQVEFTAVAYQDQAAIQRREVLMSMWDKVGIKANVTTTTVAEGSQKFFFEKSVNSFFAAITARPDPSMVPNIIFGKDSSYNGGRQAIPGMDDAIAESRVGTTQAARKEALSQVQRIALEQAVFVPLLFEVFIVGVSDRFTGYRPNLLGRPRYEHVGPAAS</sequence>
<dbReference type="Gene3D" id="3.90.76.10">
    <property type="entry name" value="Dipeptide-binding Protein, Domain 1"/>
    <property type="match status" value="1"/>
</dbReference>
<proteinExistence type="inferred from homology"/>
<dbReference type="PROSITE" id="PS51318">
    <property type="entry name" value="TAT"/>
    <property type="match status" value="1"/>
</dbReference>
<dbReference type="Pfam" id="PF00496">
    <property type="entry name" value="SBP_bac_5"/>
    <property type="match status" value="1"/>
</dbReference>
<evidence type="ECO:0000259" key="4">
    <source>
        <dbReference type="Pfam" id="PF00496"/>
    </source>
</evidence>
<dbReference type="InterPro" id="IPR006311">
    <property type="entry name" value="TAT_signal"/>
</dbReference>
<dbReference type="GO" id="GO:0043190">
    <property type="term" value="C:ATP-binding cassette (ABC) transporter complex"/>
    <property type="evidence" value="ECO:0007669"/>
    <property type="project" value="InterPro"/>
</dbReference>
<evidence type="ECO:0000256" key="2">
    <source>
        <dbReference type="ARBA" id="ARBA00005695"/>
    </source>
</evidence>
<dbReference type="InterPro" id="IPR000914">
    <property type="entry name" value="SBP_5_dom"/>
</dbReference>
<comment type="subcellular location">
    <subcellularLocation>
        <location evidence="1">Periplasm</location>
    </subcellularLocation>
</comment>
<accession>A0A1I3EJ45</accession>